<reference evidence="9" key="2">
    <citation type="submission" date="2023-05" db="EMBL/GenBank/DDBJ databases">
        <authorList>
            <person name="Fouks B."/>
        </authorList>
    </citation>
    <scope>NUCLEOTIDE SEQUENCE</scope>
    <source>
        <strain evidence="9">Stay&amp;Tobe</strain>
        <tissue evidence="9">Testes</tissue>
    </source>
</reference>
<protein>
    <submittedName>
        <fullName evidence="9">Uncharacterized protein</fullName>
    </submittedName>
</protein>
<organism evidence="9 10">
    <name type="scientific">Diploptera punctata</name>
    <name type="common">Pacific beetle cockroach</name>
    <dbReference type="NCBI Taxonomy" id="6984"/>
    <lineage>
        <taxon>Eukaryota</taxon>
        <taxon>Metazoa</taxon>
        <taxon>Ecdysozoa</taxon>
        <taxon>Arthropoda</taxon>
        <taxon>Hexapoda</taxon>
        <taxon>Insecta</taxon>
        <taxon>Pterygota</taxon>
        <taxon>Neoptera</taxon>
        <taxon>Polyneoptera</taxon>
        <taxon>Dictyoptera</taxon>
        <taxon>Blattodea</taxon>
        <taxon>Blaberoidea</taxon>
        <taxon>Blaberidae</taxon>
        <taxon>Diplopterinae</taxon>
        <taxon>Diploptera</taxon>
    </lineage>
</organism>
<evidence type="ECO:0000313" key="10">
    <source>
        <dbReference type="Proteomes" id="UP001233999"/>
    </source>
</evidence>
<dbReference type="EMBL" id="JASPKZ010005712">
    <property type="protein sequence ID" value="KAJ9588097.1"/>
    <property type="molecule type" value="Genomic_DNA"/>
</dbReference>
<dbReference type="PANTHER" id="PTHR42643:SF30">
    <property type="entry name" value="IONOTROPIC RECEPTOR 40A-RELATED"/>
    <property type="match status" value="1"/>
</dbReference>
<evidence type="ECO:0000313" key="9">
    <source>
        <dbReference type="EMBL" id="KAJ9588097.1"/>
    </source>
</evidence>
<gene>
    <name evidence="9" type="ORF">L9F63_018524</name>
</gene>
<evidence type="ECO:0000256" key="3">
    <source>
        <dbReference type="ARBA" id="ARBA00022692"/>
    </source>
</evidence>
<keyword evidence="3 8" id="KW-0812">Transmembrane</keyword>
<evidence type="ECO:0000256" key="2">
    <source>
        <dbReference type="ARBA" id="ARBA00022475"/>
    </source>
</evidence>
<comment type="caution">
    <text evidence="9">The sequence shown here is derived from an EMBL/GenBank/DDBJ whole genome shotgun (WGS) entry which is preliminary data.</text>
</comment>
<dbReference type="Proteomes" id="UP001233999">
    <property type="component" value="Unassembled WGS sequence"/>
</dbReference>
<evidence type="ECO:0000256" key="7">
    <source>
        <dbReference type="ARBA" id="ARBA00023180"/>
    </source>
</evidence>
<feature type="transmembrane region" description="Helical" evidence="8">
    <location>
        <begin position="366"/>
        <end position="384"/>
    </location>
</feature>
<dbReference type="AlphaFoldDB" id="A0AAD7ZWP4"/>
<feature type="transmembrane region" description="Helical" evidence="8">
    <location>
        <begin position="390"/>
        <end position="408"/>
    </location>
</feature>
<evidence type="ECO:0000256" key="1">
    <source>
        <dbReference type="ARBA" id="ARBA00004651"/>
    </source>
</evidence>
<keyword evidence="7" id="KW-0325">Glycoprotein</keyword>
<name>A0AAD7ZWP4_DIPPU</name>
<keyword evidence="6" id="KW-0675">Receptor</keyword>
<comment type="subcellular location">
    <subcellularLocation>
        <location evidence="1">Cell membrane</location>
        <topology evidence="1">Multi-pass membrane protein</topology>
    </subcellularLocation>
</comment>
<reference evidence="9" key="1">
    <citation type="journal article" date="2023" name="IScience">
        <title>Live-bearing cockroach genome reveals convergent evolutionary mechanisms linked to viviparity in insects and beyond.</title>
        <authorList>
            <person name="Fouks B."/>
            <person name="Harrison M.C."/>
            <person name="Mikhailova A.A."/>
            <person name="Marchal E."/>
            <person name="English S."/>
            <person name="Carruthers M."/>
            <person name="Jennings E.C."/>
            <person name="Chiamaka E.L."/>
            <person name="Frigard R.A."/>
            <person name="Pippel M."/>
            <person name="Attardo G.M."/>
            <person name="Benoit J.B."/>
            <person name="Bornberg-Bauer E."/>
            <person name="Tobe S.S."/>
        </authorList>
    </citation>
    <scope>NUCLEOTIDE SEQUENCE</scope>
    <source>
        <strain evidence="9">Stay&amp;Tobe</strain>
    </source>
</reference>
<evidence type="ECO:0000256" key="5">
    <source>
        <dbReference type="ARBA" id="ARBA00023136"/>
    </source>
</evidence>
<evidence type="ECO:0000256" key="6">
    <source>
        <dbReference type="ARBA" id="ARBA00023170"/>
    </source>
</evidence>
<dbReference type="Gene3D" id="1.10.287.70">
    <property type="match status" value="1"/>
</dbReference>
<feature type="transmembrane region" description="Helical" evidence="8">
    <location>
        <begin position="608"/>
        <end position="628"/>
    </location>
</feature>
<sequence length="630" mass="73224">MHRNDLNFLETVGSFLEEDLIECVGDISKNFLPKEGNILITVPTDNKRIVRNNQKTILRSKRSILDVSTVCSLDTNSFRHRNVEFDRTKFLQHMFNFNDKFDCDFQLDSTNNFYKDIESKILKNIHSVSSWTITVDDLKSRCSHGSEKFDAFIFVIEGKSLERIHINYILMLNLSFQKAKIMIIILGITSDINKVFTFLNAFSLRNSLVLYHDRNKYLKILTWPSDECGNLKQSPIYSSCIKNKYISNQTKTQESINSKRKCEFHIRGVHNPPFSIFTRTYAATDGIELKLILIIANKLNIEIKNITERGNSLRNMIMFSDPIGIDGTNTIKYMSRYYTETYTWVVPRSPSHPHWSNITKVFRFKTWLFIILSLIFISASMKYVSTSNNIGILKFIFTSWGVLLNISIDEISKKTPVRIIFITWILISIALTTIFQAFMKSCLTDPGRMHQINTFNELEQTNLKLSLTQHVFAHNNVLYHTTKPTFFMFNDDCQMLEFCFRNSSVAALTTEERFLYISRLYFRNVSTSVYHKFTEDGISFHRTLNMYPRNPFVEAVNKITISLVEGGIVDKIVERYLDPSGWTRGKTMGRTSVHEYVPMSMFHMTSPFVYLGVGYLLCIVVFVLEFFISK</sequence>
<feature type="transmembrane region" description="Helical" evidence="8">
    <location>
        <begin position="420"/>
        <end position="439"/>
    </location>
</feature>
<evidence type="ECO:0000256" key="8">
    <source>
        <dbReference type="SAM" id="Phobius"/>
    </source>
</evidence>
<keyword evidence="4 8" id="KW-1133">Transmembrane helix</keyword>
<accession>A0AAD7ZWP4</accession>
<dbReference type="InterPro" id="IPR052192">
    <property type="entry name" value="Insect_Ionotropic_Sensory_Rcpt"/>
</dbReference>
<proteinExistence type="predicted"/>
<keyword evidence="2" id="KW-1003">Cell membrane</keyword>
<dbReference type="PANTHER" id="PTHR42643">
    <property type="entry name" value="IONOTROPIC RECEPTOR 20A-RELATED"/>
    <property type="match status" value="1"/>
</dbReference>
<evidence type="ECO:0000256" key="4">
    <source>
        <dbReference type="ARBA" id="ARBA00022989"/>
    </source>
</evidence>
<dbReference type="GO" id="GO:0005886">
    <property type="term" value="C:plasma membrane"/>
    <property type="evidence" value="ECO:0007669"/>
    <property type="project" value="UniProtKB-SubCell"/>
</dbReference>
<dbReference type="SUPFAM" id="SSF53850">
    <property type="entry name" value="Periplasmic binding protein-like II"/>
    <property type="match status" value="1"/>
</dbReference>
<keyword evidence="10" id="KW-1185">Reference proteome</keyword>
<keyword evidence="5 8" id="KW-0472">Membrane</keyword>